<protein>
    <recommendedName>
        <fullName evidence="2">F-box domain-containing protein</fullName>
    </recommendedName>
</protein>
<gene>
    <name evidence="3" type="ORF">LITE_LOCUS48060</name>
</gene>
<feature type="domain" description="F-box" evidence="2">
    <location>
        <begin position="17"/>
        <end position="55"/>
    </location>
</feature>
<reference evidence="3" key="1">
    <citation type="submission" date="2022-08" db="EMBL/GenBank/DDBJ databases">
        <authorList>
            <person name="Gutierrez-Valencia J."/>
        </authorList>
    </citation>
    <scope>NUCLEOTIDE SEQUENCE</scope>
</reference>
<dbReference type="PANTHER" id="PTHR35546:SF128">
    <property type="entry name" value="F-BOX ASSOCIATED DOMAIN-CONTAINING PROTEIN"/>
    <property type="match status" value="1"/>
</dbReference>
<organism evidence="3 4">
    <name type="scientific">Linum tenue</name>
    <dbReference type="NCBI Taxonomy" id="586396"/>
    <lineage>
        <taxon>Eukaryota</taxon>
        <taxon>Viridiplantae</taxon>
        <taxon>Streptophyta</taxon>
        <taxon>Embryophyta</taxon>
        <taxon>Tracheophyta</taxon>
        <taxon>Spermatophyta</taxon>
        <taxon>Magnoliopsida</taxon>
        <taxon>eudicotyledons</taxon>
        <taxon>Gunneridae</taxon>
        <taxon>Pentapetalae</taxon>
        <taxon>rosids</taxon>
        <taxon>fabids</taxon>
        <taxon>Malpighiales</taxon>
        <taxon>Linaceae</taxon>
        <taxon>Linum</taxon>
    </lineage>
</organism>
<dbReference type="PANTHER" id="PTHR35546">
    <property type="entry name" value="F-BOX PROTEIN INTERACTION DOMAIN PROTEIN-RELATED"/>
    <property type="match status" value="1"/>
</dbReference>
<feature type="compositionally biased region" description="Acidic residues" evidence="1">
    <location>
        <begin position="67"/>
        <end position="79"/>
    </location>
</feature>
<sequence>MIGDTAELAAPIAKLRDDLLSEVLLRLPNPKSACRCKPVCKRWRSLISTAYFTRRFLSTSTAAAADYDSDEEEDEEEGSLPDHEHLIGSNAVPKPILTFLPLLPDRIRDGIRVLDCFKDWLLCGFVEKFDTQSFCSSNCFLICNPFTKQWIALPLAPPRSVLAGLVSRLACQPCDDDLHFDEYRFRVVCIYEWGRILP</sequence>
<comment type="caution">
    <text evidence="3">The sequence shown here is derived from an EMBL/GenBank/DDBJ whole genome shotgun (WGS) entry which is preliminary data.</text>
</comment>
<dbReference type="InterPro" id="IPR055290">
    <property type="entry name" value="At3g26010-like"/>
</dbReference>
<dbReference type="AlphaFoldDB" id="A0AAV0RJJ1"/>
<dbReference type="InterPro" id="IPR036047">
    <property type="entry name" value="F-box-like_dom_sf"/>
</dbReference>
<evidence type="ECO:0000313" key="4">
    <source>
        <dbReference type="Proteomes" id="UP001154282"/>
    </source>
</evidence>
<evidence type="ECO:0000256" key="1">
    <source>
        <dbReference type="SAM" id="MobiDB-lite"/>
    </source>
</evidence>
<name>A0AAV0RJJ1_9ROSI</name>
<evidence type="ECO:0000313" key="3">
    <source>
        <dbReference type="EMBL" id="CAI0556687.1"/>
    </source>
</evidence>
<dbReference type="Gene3D" id="1.20.1280.50">
    <property type="match status" value="1"/>
</dbReference>
<feature type="region of interest" description="Disordered" evidence="1">
    <location>
        <begin position="65"/>
        <end position="87"/>
    </location>
</feature>
<accession>A0AAV0RJJ1</accession>
<keyword evidence="4" id="KW-1185">Reference proteome</keyword>
<dbReference type="SUPFAM" id="SSF81383">
    <property type="entry name" value="F-box domain"/>
    <property type="match status" value="1"/>
</dbReference>
<dbReference type="InterPro" id="IPR001810">
    <property type="entry name" value="F-box_dom"/>
</dbReference>
<evidence type="ECO:0000259" key="2">
    <source>
        <dbReference type="Pfam" id="PF12937"/>
    </source>
</evidence>
<dbReference type="Proteomes" id="UP001154282">
    <property type="component" value="Unassembled WGS sequence"/>
</dbReference>
<dbReference type="EMBL" id="CAMGYJ010000011">
    <property type="protein sequence ID" value="CAI0556687.1"/>
    <property type="molecule type" value="Genomic_DNA"/>
</dbReference>
<dbReference type="Pfam" id="PF12937">
    <property type="entry name" value="F-box-like"/>
    <property type="match status" value="1"/>
</dbReference>
<proteinExistence type="predicted"/>